<comment type="caution">
    <text evidence="3">The sequence shown here is derived from an EMBL/GenBank/DDBJ whole genome shotgun (WGS) entry which is preliminary data.</text>
</comment>
<dbReference type="EMBL" id="JBANRG010000096">
    <property type="protein sequence ID" value="KAK7436270.1"/>
    <property type="molecule type" value="Genomic_DNA"/>
</dbReference>
<feature type="domain" description="CxC2-like cysteine cluster KDZ transposase-associated" evidence="2">
    <location>
        <begin position="191"/>
        <end position="296"/>
    </location>
</feature>
<sequence length="423" mass="48408">MLRGRPVVRATHERLPDQEDYSIINSRDVVTNAWGHTIETPAAPQIGSSWTGGGQTWGPEDDTNYALEADDSWVDMEVDKEVFDNVVEVTLPKKKRSKVSRRVDLVWAEKHRQEYLDELVHWDGRGDALPLTACPDCTARKTTPPGQPEIACMDCFLLDMTCSECCIHRHIRNPLHKVKRWNGTHFTDTSLSKLGLTIQLCHLSMRCKNPNPCHSNMRILHTNGIHEVNFLYCNCERSLPHAVQLLRRGFYPSTHDNPQTVATFSLLRLLHHLSITSKGSNYNFYETLERLTDNTGLRVPKSRYVALKRMTHQWKHLKLLKRGGRAHDSDLERVVKTKDGQIVIKCPSCPHPGINVPLDLSTIPEHLLFLFRVMIVMDANFKLKNQLVSSYSRDPGFGIGWAYFVPRLAYEAYLLSNIHEDEL</sequence>
<protein>
    <recommendedName>
        <fullName evidence="2">CxC2-like cysteine cluster KDZ transposase-associated domain-containing protein</fullName>
    </recommendedName>
</protein>
<accession>A0ABR1IM39</accession>
<gene>
    <name evidence="3" type="ORF">VKT23_019234</name>
</gene>
<evidence type="ECO:0000259" key="2">
    <source>
        <dbReference type="Pfam" id="PF18803"/>
    </source>
</evidence>
<evidence type="ECO:0000256" key="1">
    <source>
        <dbReference type="SAM" id="MobiDB-lite"/>
    </source>
</evidence>
<proteinExistence type="predicted"/>
<feature type="region of interest" description="Disordered" evidence="1">
    <location>
        <begin position="42"/>
        <end position="61"/>
    </location>
</feature>
<keyword evidence="4" id="KW-1185">Reference proteome</keyword>
<organism evidence="3 4">
    <name type="scientific">Marasmiellus scandens</name>
    <dbReference type="NCBI Taxonomy" id="2682957"/>
    <lineage>
        <taxon>Eukaryota</taxon>
        <taxon>Fungi</taxon>
        <taxon>Dikarya</taxon>
        <taxon>Basidiomycota</taxon>
        <taxon>Agaricomycotina</taxon>
        <taxon>Agaricomycetes</taxon>
        <taxon>Agaricomycetidae</taxon>
        <taxon>Agaricales</taxon>
        <taxon>Marasmiineae</taxon>
        <taxon>Omphalotaceae</taxon>
        <taxon>Marasmiellus</taxon>
    </lineage>
</organism>
<dbReference type="Proteomes" id="UP001498398">
    <property type="component" value="Unassembled WGS sequence"/>
</dbReference>
<dbReference type="InterPro" id="IPR041457">
    <property type="entry name" value="CxC2_KDZ-assoc"/>
</dbReference>
<reference evidence="3 4" key="1">
    <citation type="submission" date="2024-01" db="EMBL/GenBank/DDBJ databases">
        <title>A draft genome for the cacao thread blight pathogen Marasmiellus scandens.</title>
        <authorList>
            <person name="Baruah I.K."/>
            <person name="Leung J."/>
            <person name="Bukari Y."/>
            <person name="Amoako-Attah I."/>
            <person name="Meinhardt L.W."/>
            <person name="Bailey B.A."/>
            <person name="Cohen S.P."/>
        </authorList>
    </citation>
    <scope>NUCLEOTIDE SEQUENCE [LARGE SCALE GENOMIC DNA]</scope>
    <source>
        <strain evidence="3 4">GH-19</strain>
    </source>
</reference>
<name>A0ABR1IM39_9AGAR</name>
<dbReference type="Pfam" id="PF18803">
    <property type="entry name" value="CxC2"/>
    <property type="match status" value="1"/>
</dbReference>
<evidence type="ECO:0000313" key="4">
    <source>
        <dbReference type="Proteomes" id="UP001498398"/>
    </source>
</evidence>
<evidence type="ECO:0000313" key="3">
    <source>
        <dbReference type="EMBL" id="KAK7436270.1"/>
    </source>
</evidence>